<dbReference type="Pfam" id="PF13407">
    <property type="entry name" value="Peripla_BP_4"/>
    <property type="match status" value="1"/>
</dbReference>
<dbReference type="GO" id="GO:0030313">
    <property type="term" value="C:cell envelope"/>
    <property type="evidence" value="ECO:0007669"/>
    <property type="project" value="UniProtKB-SubCell"/>
</dbReference>
<dbReference type="InterPro" id="IPR028082">
    <property type="entry name" value="Peripla_BP_I"/>
</dbReference>
<dbReference type="PANTHER" id="PTHR46847">
    <property type="entry name" value="D-ALLOSE-BINDING PERIPLASMIC PROTEIN-RELATED"/>
    <property type="match status" value="1"/>
</dbReference>
<evidence type="ECO:0000256" key="1">
    <source>
        <dbReference type="ARBA" id="ARBA00004196"/>
    </source>
</evidence>
<comment type="subcellular location">
    <subcellularLocation>
        <location evidence="1">Cell envelope</location>
    </subcellularLocation>
</comment>
<dbReference type="SUPFAM" id="SSF53822">
    <property type="entry name" value="Periplasmic binding protein-like I"/>
    <property type="match status" value="1"/>
</dbReference>
<evidence type="ECO:0000256" key="2">
    <source>
        <dbReference type="ARBA" id="ARBA00007639"/>
    </source>
</evidence>
<keyword evidence="4" id="KW-1133">Transmembrane helix</keyword>
<dbReference type="RefSeq" id="WP_035340975.1">
    <property type="nucleotide sequence ID" value="NZ_BAUU01000004.1"/>
</dbReference>
<dbReference type="Proteomes" id="UP000018895">
    <property type="component" value="Unassembled WGS sequence"/>
</dbReference>
<feature type="transmembrane region" description="Helical" evidence="4">
    <location>
        <begin position="6"/>
        <end position="26"/>
    </location>
</feature>
<keyword evidence="7" id="KW-1185">Reference proteome</keyword>
<dbReference type="OrthoDB" id="6196975at2"/>
<evidence type="ECO:0000256" key="3">
    <source>
        <dbReference type="ARBA" id="ARBA00022729"/>
    </source>
</evidence>
<dbReference type="EMBL" id="BAUU01000004">
    <property type="protein sequence ID" value="GAE29414.1"/>
    <property type="molecule type" value="Genomic_DNA"/>
</dbReference>
<dbReference type="GO" id="GO:0030246">
    <property type="term" value="F:carbohydrate binding"/>
    <property type="evidence" value="ECO:0007669"/>
    <property type="project" value="UniProtKB-ARBA"/>
</dbReference>
<evidence type="ECO:0000259" key="5">
    <source>
        <dbReference type="Pfam" id="PF13407"/>
    </source>
</evidence>
<sequence length="333" mass="37557">MNRKPIHYYVLLSLLIVAIGFSFYYYQQVQTYEHRIDDEIAPDSSLPTYHFVLIGEEMNHDYWRLVGEGAKQTEERYDVFVEYKGPSRSNPEEQLKLLDMAIKSKVDGMIVQALNESFTPLINQAVNEGIPVMTIDTDSPESLRAAYIGTDNYVAGQLAGEALIEDTNGQATVGIITGSFDNTHHQLRVQGFKDTIEKVDGIDIVAVEESNITRVEAEEKAYTMLSEHDEITAMIGTSSWDGIGIVAAAQTLQKQESLYVMTFDPLEENIQLLETGELDAIVEQQPLEMGYRSIEMMLDLIQGDVVDEIYHTNASIIRRSNIDSWKREKGESL</sequence>
<evidence type="ECO:0000313" key="7">
    <source>
        <dbReference type="Proteomes" id="UP000018895"/>
    </source>
</evidence>
<feature type="domain" description="Periplasmic binding protein" evidence="5">
    <location>
        <begin position="52"/>
        <end position="303"/>
    </location>
</feature>
<dbReference type="PANTHER" id="PTHR46847:SF1">
    <property type="entry name" value="D-ALLOSE-BINDING PERIPLASMIC PROTEIN-RELATED"/>
    <property type="match status" value="1"/>
</dbReference>
<comment type="similarity">
    <text evidence="2">Belongs to the bacterial solute-binding protein 2 family.</text>
</comment>
<evidence type="ECO:0000256" key="4">
    <source>
        <dbReference type="SAM" id="Phobius"/>
    </source>
</evidence>
<dbReference type="InterPro" id="IPR025997">
    <property type="entry name" value="SBP_2_dom"/>
</dbReference>
<dbReference type="Gene3D" id="3.40.50.2300">
    <property type="match status" value="2"/>
</dbReference>
<dbReference type="STRING" id="1236971.JCM9152_771"/>
<evidence type="ECO:0000313" key="6">
    <source>
        <dbReference type="EMBL" id="GAE29414.1"/>
    </source>
</evidence>
<gene>
    <name evidence="6" type="ORF">JCM9152_771</name>
</gene>
<keyword evidence="4" id="KW-0812">Transmembrane</keyword>
<dbReference type="CDD" id="cd06314">
    <property type="entry name" value="PBP1_tmGBP"/>
    <property type="match status" value="1"/>
</dbReference>
<name>W4QDJ8_9BACI</name>
<keyword evidence="4" id="KW-0472">Membrane</keyword>
<keyword evidence="3" id="KW-0732">Signal</keyword>
<accession>W4QDJ8</accession>
<organism evidence="6 7">
    <name type="scientific">Halalkalibacter hemicellulosilyticusJCM 9152</name>
    <dbReference type="NCBI Taxonomy" id="1236971"/>
    <lineage>
        <taxon>Bacteria</taxon>
        <taxon>Bacillati</taxon>
        <taxon>Bacillota</taxon>
        <taxon>Bacilli</taxon>
        <taxon>Bacillales</taxon>
        <taxon>Bacillaceae</taxon>
        <taxon>Halalkalibacter</taxon>
    </lineage>
</organism>
<dbReference type="AlphaFoldDB" id="W4QDJ8"/>
<comment type="caution">
    <text evidence="6">The sequence shown here is derived from an EMBL/GenBank/DDBJ whole genome shotgun (WGS) entry which is preliminary data.</text>
</comment>
<protein>
    <submittedName>
        <fullName evidence="6">Sugar ABC transporter</fullName>
    </submittedName>
</protein>
<proteinExistence type="inferred from homology"/>
<reference evidence="6" key="1">
    <citation type="journal article" date="2014" name="Genome Announc.">
        <title>Draft Genome Sequences of Three Alkaliphilic Bacillus Strains, Bacillus wakoensis JCM 9140T, Bacillus akibai JCM 9157T, and Bacillus hemicellulosilyticus JCM 9152T.</title>
        <authorList>
            <person name="Yuki M."/>
            <person name="Oshima K."/>
            <person name="Suda W."/>
            <person name="Oshida Y."/>
            <person name="Kitamura K."/>
            <person name="Iida T."/>
            <person name="Hattori M."/>
            <person name="Ohkuma M."/>
        </authorList>
    </citation>
    <scope>NUCLEOTIDE SEQUENCE [LARGE SCALE GENOMIC DNA]</scope>
    <source>
        <strain evidence="6">JCM 9152</strain>
    </source>
</reference>